<proteinExistence type="inferred from homology"/>
<evidence type="ECO:0000256" key="1">
    <source>
        <dbReference type="ARBA" id="ARBA00004123"/>
    </source>
</evidence>
<dbReference type="FunFam" id="2.40.50.140:FF:000090">
    <property type="entry name" value="Replication protein A subunit"/>
    <property type="match status" value="1"/>
</dbReference>
<sequence>MDEDLTLSSGACLRIMKAPIDDSSTWKLQPNVQFLSIKQVTNPAGQGGPDRYRLIISDGTHFIQAMLATQLNHLVENGTIKKLCVAVLEKYTANIVQNKRLIIVMNVRVLGVTAEKLGNPQSLDNTLPAATTNNNPSGTSTTPAQQQFNATTSSSVSGGQSSVPQQPQRAGDRGAIFPLEGLSPFQNKWTIKVRVTQKSEIKQWANAKGDGKLFSCTLMDETGEIKATAFNQAVDDLYDRLEEGKVYYISRARVNLAKKKFSHLSNEYELGLERNTEIEECRDQVNVPTVKYTFVPLKDLENVPKDTTCDVIAIAKETHDLSEITSKSTGKTIPKRELTLVDRSGFSVRLTLWGEQAKKYSTTGQPVVAIKGVKVGDFGGRSLSMYSSSTMAINPDITEAHALRGWFDSAGSEANFQSHSNAMGSSSGSGGGINRSEMKTLQQVKDLNLGGSDKPDYFSSRIIVTHMRNENLSYPACPVEGCNRKVTESSEGWRCERCDRTHDKPEYRYILTLSGADYTGQLWLQGFNDVGMVLFGMPANELKALEDRDKDAYDSTLKKVLSQIVNVNCRAKQETFNDTTRIRYGINRIQPLDFTVDTELVLDQLAAFVQN</sequence>
<dbReference type="InterPro" id="IPR007199">
    <property type="entry name" value="Rep_factor-A_N"/>
</dbReference>
<comment type="caution">
    <text evidence="15">The sequence shown here is derived from an EMBL/GenBank/DDBJ whole genome shotgun (WGS) entry which is preliminary data.</text>
</comment>
<accession>A0AAV5AHJ1</accession>
<evidence type="ECO:0000259" key="13">
    <source>
        <dbReference type="Pfam" id="PF08646"/>
    </source>
</evidence>
<dbReference type="EMBL" id="BPWL01000007">
    <property type="protein sequence ID" value="GJJ12350.1"/>
    <property type="molecule type" value="Genomic_DNA"/>
</dbReference>
<keyword evidence="4 9" id="KW-0479">Metal-binding</keyword>
<feature type="domain" description="Replication protein A OB" evidence="14">
    <location>
        <begin position="297"/>
        <end position="394"/>
    </location>
</feature>
<dbReference type="GO" id="GO:0006281">
    <property type="term" value="P:DNA repair"/>
    <property type="evidence" value="ECO:0007669"/>
    <property type="project" value="InterPro"/>
</dbReference>
<dbReference type="FunFam" id="2.40.50.140:FF:000117">
    <property type="entry name" value="Replication protein A subunit"/>
    <property type="match status" value="1"/>
</dbReference>
<feature type="domain" description="Replication factor A C-terminal" evidence="13">
    <location>
        <begin position="457"/>
        <end position="599"/>
    </location>
</feature>
<dbReference type="Pfam" id="PF08646">
    <property type="entry name" value="Rep_fac-A_C"/>
    <property type="match status" value="1"/>
</dbReference>
<dbReference type="GO" id="GO:0003677">
    <property type="term" value="F:DNA binding"/>
    <property type="evidence" value="ECO:0007669"/>
    <property type="project" value="UniProtKB-KW"/>
</dbReference>
<dbReference type="GO" id="GO:0006260">
    <property type="term" value="P:DNA replication"/>
    <property type="evidence" value="ECO:0007669"/>
    <property type="project" value="UniProtKB-KW"/>
</dbReference>
<keyword evidence="7 9" id="KW-0238">DNA-binding</keyword>
<dbReference type="Pfam" id="PF16900">
    <property type="entry name" value="REPA_OB_2"/>
    <property type="match status" value="1"/>
</dbReference>
<dbReference type="InterPro" id="IPR013955">
    <property type="entry name" value="Rep_factor-A_C"/>
</dbReference>
<dbReference type="FunFam" id="2.40.50.140:FF:000041">
    <property type="entry name" value="Replication protein A subunit"/>
    <property type="match status" value="1"/>
</dbReference>
<dbReference type="CDD" id="cd04475">
    <property type="entry name" value="RPA1_DBD_B"/>
    <property type="match status" value="1"/>
</dbReference>
<dbReference type="PANTHER" id="PTHR47165:SF4">
    <property type="entry name" value="OS03G0429900 PROTEIN"/>
    <property type="match status" value="1"/>
</dbReference>
<evidence type="ECO:0000256" key="5">
    <source>
        <dbReference type="ARBA" id="ARBA00022771"/>
    </source>
</evidence>
<feature type="compositionally biased region" description="Low complexity" evidence="10">
    <location>
        <begin position="153"/>
        <end position="168"/>
    </location>
</feature>
<evidence type="ECO:0000256" key="9">
    <source>
        <dbReference type="RuleBase" id="RU364130"/>
    </source>
</evidence>
<evidence type="ECO:0000259" key="11">
    <source>
        <dbReference type="Pfam" id="PF01336"/>
    </source>
</evidence>
<protein>
    <recommendedName>
        <fullName evidence="9">Replication protein A subunit</fullName>
    </recommendedName>
</protein>
<dbReference type="FunFam" id="2.40.50.140:FF:000064">
    <property type="entry name" value="Replication protein A subunit"/>
    <property type="match status" value="1"/>
</dbReference>
<dbReference type="NCBIfam" id="TIGR00617">
    <property type="entry name" value="rpa1"/>
    <property type="match status" value="1"/>
</dbReference>
<dbReference type="InterPro" id="IPR004365">
    <property type="entry name" value="NA-bd_OB_tRNA"/>
</dbReference>
<evidence type="ECO:0000256" key="8">
    <source>
        <dbReference type="ARBA" id="ARBA00023242"/>
    </source>
</evidence>
<dbReference type="GO" id="GO:0007004">
    <property type="term" value="P:telomere maintenance via telomerase"/>
    <property type="evidence" value="ECO:0007669"/>
    <property type="project" value="UniProtKB-ARBA"/>
</dbReference>
<dbReference type="CDD" id="cd04476">
    <property type="entry name" value="RPA1_DBD_C"/>
    <property type="match status" value="1"/>
</dbReference>
<evidence type="ECO:0000256" key="7">
    <source>
        <dbReference type="ARBA" id="ARBA00023125"/>
    </source>
</evidence>
<evidence type="ECO:0000313" key="15">
    <source>
        <dbReference type="EMBL" id="GJJ12350.1"/>
    </source>
</evidence>
<dbReference type="Pfam" id="PF04057">
    <property type="entry name" value="Rep-A_N"/>
    <property type="match status" value="1"/>
</dbReference>
<comment type="subunit">
    <text evidence="9">Component of the heterotrimeric canonical replication protein A complex (RPA).</text>
</comment>
<organism evidence="15 16">
    <name type="scientific">Clathrus columnatus</name>
    <dbReference type="NCBI Taxonomy" id="1419009"/>
    <lineage>
        <taxon>Eukaryota</taxon>
        <taxon>Fungi</taxon>
        <taxon>Dikarya</taxon>
        <taxon>Basidiomycota</taxon>
        <taxon>Agaricomycotina</taxon>
        <taxon>Agaricomycetes</taxon>
        <taxon>Phallomycetidae</taxon>
        <taxon>Phallales</taxon>
        <taxon>Clathraceae</taxon>
        <taxon>Clathrus</taxon>
    </lineage>
</organism>
<feature type="compositionally biased region" description="Low complexity" evidence="10">
    <location>
        <begin position="125"/>
        <end position="144"/>
    </location>
</feature>
<feature type="domain" description="Replication factor-A protein 1 N-terminal" evidence="12">
    <location>
        <begin position="7"/>
        <end position="110"/>
    </location>
</feature>
<evidence type="ECO:0000259" key="12">
    <source>
        <dbReference type="Pfam" id="PF04057"/>
    </source>
</evidence>
<reference evidence="15" key="1">
    <citation type="submission" date="2021-10" db="EMBL/GenBank/DDBJ databases">
        <title>De novo Genome Assembly of Clathrus columnatus (Basidiomycota, Fungi) Using Illumina and Nanopore Sequence Data.</title>
        <authorList>
            <person name="Ogiso-Tanaka E."/>
            <person name="Itagaki H."/>
            <person name="Hosoya T."/>
            <person name="Hosaka K."/>
        </authorList>
    </citation>
    <scope>NUCLEOTIDE SEQUENCE</scope>
    <source>
        <strain evidence="15">MO-923</strain>
    </source>
</reference>
<dbReference type="GO" id="GO:0008270">
    <property type="term" value="F:zinc ion binding"/>
    <property type="evidence" value="ECO:0007669"/>
    <property type="project" value="UniProtKB-KW"/>
</dbReference>
<evidence type="ECO:0000256" key="3">
    <source>
        <dbReference type="ARBA" id="ARBA00022705"/>
    </source>
</evidence>
<keyword evidence="6 9" id="KW-0862">Zinc</keyword>
<keyword evidence="8 9" id="KW-0539">Nucleus</keyword>
<keyword evidence="5 9" id="KW-0863">Zinc-finger</keyword>
<dbReference type="InterPro" id="IPR047192">
    <property type="entry name" value="Euk_RPA1_DBD_C"/>
</dbReference>
<dbReference type="AlphaFoldDB" id="A0AAV5AHJ1"/>
<evidence type="ECO:0000256" key="4">
    <source>
        <dbReference type="ARBA" id="ARBA00022723"/>
    </source>
</evidence>
<dbReference type="Gene3D" id="2.40.50.140">
    <property type="entry name" value="Nucleic acid-binding proteins"/>
    <property type="match status" value="4"/>
</dbReference>
<keyword evidence="3 9" id="KW-0235">DNA replication</keyword>
<feature type="region of interest" description="Disordered" evidence="10">
    <location>
        <begin position="120"/>
        <end position="174"/>
    </location>
</feature>
<dbReference type="PANTHER" id="PTHR47165">
    <property type="entry name" value="OS03G0429900 PROTEIN"/>
    <property type="match status" value="1"/>
</dbReference>
<dbReference type="SUPFAM" id="SSF50249">
    <property type="entry name" value="Nucleic acid-binding proteins"/>
    <property type="match status" value="4"/>
</dbReference>
<dbReference type="GO" id="GO:0000781">
    <property type="term" value="C:chromosome, telomeric region"/>
    <property type="evidence" value="ECO:0007669"/>
    <property type="project" value="UniProtKB-ARBA"/>
</dbReference>
<feature type="domain" description="OB" evidence="11">
    <location>
        <begin position="189"/>
        <end position="267"/>
    </location>
</feature>
<comment type="function">
    <text evidence="9">As part of the replication protein A (RPA/RP-A), a single-stranded DNA-binding heterotrimeric complex, may play an essential role in DNA replication, recombination and repair. Binds and stabilizes single-stranded DNA intermediates, preventing complementary DNA reannealing and recruiting different proteins involved in DNA metabolism.</text>
</comment>
<dbReference type="InterPro" id="IPR012340">
    <property type="entry name" value="NA-bd_OB-fold"/>
</dbReference>
<dbReference type="Proteomes" id="UP001050691">
    <property type="component" value="Unassembled WGS sequence"/>
</dbReference>
<dbReference type="InterPro" id="IPR031657">
    <property type="entry name" value="REPA_OB_2"/>
</dbReference>
<evidence type="ECO:0000256" key="6">
    <source>
        <dbReference type="ARBA" id="ARBA00022833"/>
    </source>
</evidence>
<dbReference type="InterPro" id="IPR004591">
    <property type="entry name" value="Rfa1"/>
</dbReference>
<keyword evidence="16" id="KW-1185">Reference proteome</keyword>
<dbReference type="GO" id="GO:0005662">
    <property type="term" value="C:DNA replication factor A complex"/>
    <property type="evidence" value="ECO:0007669"/>
    <property type="project" value="UniProtKB-ARBA"/>
</dbReference>
<evidence type="ECO:0000259" key="14">
    <source>
        <dbReference type="Pfam" id="PF16900"/>
    </source>
</evidence>
<dbReference type="GO" id="GO:0006310">
    <property type="term" value="P:DNA recombination"/>
    <property type="evidence" value="ECO:0007669"/>
    <property type="project" value="InterPro"/>
</dbReference>
<name>A0AAV5AHJ1_9AGAM</name>
<evidence type="ECO:0000256" key="2">
    <source>
        <dbReference type="ARBA" id="ARBA00005690"/>
    </source>
</evidence>
<dbReference type="Pfam" id="PF01336">
    <property type="entry name" value="tRNA_anti-codon"/>
    <property type="match status" value="1"/>
</dbReference>
<comment type="subcellular location">
    <subcellularLocation>
        <location evidence="1 9">Nucleus</location>
    </subcellularLocation>
</comment>
<dbReference type="CDD" id="cd04474">
    <property type="entry name" value="RPA1_DBD_A"/>
    <property type="match status" value="1"/>
</dbReference>
<evidence type="ECO:0000256" key="10">
    <source>
        <dbReference type="SAM" id="MobiDB-lite"/>
    </source>
</evidence>
<gene>
    <name evidence="15" type="ORF">Clacol_006591</name>
</gene>
<comment type="similarity">
    <text evidence="2 9">Belongs to the replication factor A protein 1 family.</text>
</comment>
<dbReference type="CDD" id="cd04477">
    <property type="entry name" value="RPA1N"/>
    <property type="match status" value="1"/>
</dbReference>
<evidence type="ECO:0000313" key="16">
    <source>
        <dbReference type="Proteomes" id="UP001050691"/>
    </source>
</evidence>